<proteinExistence type="predicted"/>
<organism evidence="1 2">
    <name type="scientific">Megamonas hypermegale</name>
    <dbReference type="NCBI Taxonomy" id="158847"/>
    <lineage>
        <taxon>Bacteria</taxon>
        <taxon>Bacillati</taxon>
        <taxon>Bacillota</taxon>
        <taxon>Negativicutes</taxon>
        <taxon>Selenomonadales</taxon>
        <taxon>Selenomonadaceae</taxon>
        <taxon>Megamonas</taxon>
    </lineage>
</organism>
<evidence type="ECO:0000313" key="2">
    <source>
        <dbReference type="Proteomes" id="UP000255234"/>
    </source>
</evidence>
<dbReference type="AlphaFoldDB" id="A0A378NS51"/>
<gene>
    <name evidence="1" type="ORF">NCTC10571_01379</name>
</gene>
<evidence type="ECO:0000313" key="1">
    <source>
        <dbReference type="EMBL" id="STY71223.1"/>
    </source>
</evidence>
<dbReference type="RefSeq" id="WP_115151588.1">
    <property type="nucleotide sequence ID" value="NZ_UGPP01000001.1"/>
</dbReference>
<protein>
    <submittedName>
        <fullName evidence="1">Uncharacterized protein</fullName>
    </submittedName>
</protein>
<dbReference type="EMBL" id="UGPP01000001">
    <property type="protein sequence ID" value="STY71223.1"/>
    <property type="molecule type" value="Genomic_DNA"/>
</dbReference>
<accession>A0A378NS51</accession>
<dbReference type="Proteomes" id="UP000255234">
    <property type="component" value="Unassembled WGS sequence"/>
</dbReference>
<name>A0A378NS51_9FIRM</name>
<reference evidence="1 2" key="1">
    <citation type="submission" date="2018-06" db="EMBL/GenBank/DDBJ databases">
        <authorList>
            <consortium name="Pathogen Informatics"/>
            <person name="Doyle S."/>
        </authorList>
    </citation>
    <scope>NUCLEOTIDE SEQUENCE [LARGE SCALE GENOMIC DNA]</scope>
    <source>
        <strain evidence="1 2">NCTC10571</strain>
    </source>
</reference>
<sequence>MSYFIEYASIDSKYFYEALNFKCQYPYSKSFYQINFSNGFFAKINLLQEQYDIIPYLTVNLYDKQETLIGTYFIPDMQEINKISFYKNNDFYVIFISITNRHKVLGIISLPSKFLKDNKICLLEKKYILYNNDRVYLSVKNNDIRIYYRLNNHYSNIDYIKLGKDYEDKKIVNSYQMYSCFKNIEFTHIFDIKIYILIS</sequence>